<dbReference type="EMBL" id="KY052853">
    <property type="protein sequence ID" value="ASF00732.1"/>
    <property type="molecule type" value="Genomic_DNA"/>
</dbReference>
<proteinExistence type="predicted"/>
<accession>A0A218MN65</accession>
<protein>
    <submittedName>
        <fullName evidence="1">Uncharacterized protein</fullName>
    </submittedName>
</protein>
<reference evidence="1" key="2">
    <citation type="journal article" date="2017" name="Nat. Commun.">
        <title>Single-virus genomics reveals hidden cosmopolitan and abundant viruses.</title>
        <authorList>
            <person name="Martinez-Hernandez F."/>
            <person name="Fornas O."/>
            <person name="Lluesma Gomez M."/>
            <person name="Bolduc B."/>
            <person name="de la Cruz Pena M.J."/>
            <person name="Martinez J.M."/>
            <person name="Anton J."/>
            <person name="Gasol J.M."/>
            <person name="Rosselli R."/>
            <person name="Rodriguez-Valera F."/>
            <person name="Sullivan M.B."/>
            <person name="Acinas S.G."/>
            <person name="Martinez-Garcia M."/>
        </authorList>
    </citation>
    <scope>NUCLEOTIDE SEQUENCE</scope>
</reference>
<organism evidence="1">
    <name type="scientific">uncultured virus</name>
    <dbReference type="NCBI Taxonomy" id="340016"/>
    <lineage>
        <taxon>Viruses</taxon>
        <taxon>environmental samples</taxon>
    </lineage>
</organism>
<name>A0A218MN65_9VIRU</name>
<evidence type="ECO:0000313" key="1">
    <source>
        <dbReference type="EMBL" id="ASF00732.1"/>
    </source>
</evidence>
<sequence length="341" mass="38340">MGLYNGNLGNYYSTPNVEPQGEYQFITITDIINNFMVAYVGEDKIIPRVSRADVRFHAARAHQELTYDTYRSHKTLELEIGPNLLLPIPHDYVNYVKLSWLDSAGNCRVITQCGSCPKDAISYAQDPITGNILTADGNGDIVGYNTITEGYWQDTTTIDNSKERTKEMRENGTFWYVQEYVDPVTEPIYSSADPLVEPSEVSNLNSVGGSKIEEEVAAGLLGQRYGMETSKANINGCFWINQTTGKIHFDSNLVGKTVIIQYISDGVATDGEMMIHKFAEEAVYKWIIYAIVSTRSVPDQRAPMFKKERSAAIRNAKIRLTNIKPSELIKVIRGKSKWIKH</sequence>
<reference evidence="1" key="1">
    <citation type="submission" date="2016-10" db="EMBL/GenBank/DDBJ databases">
        <authorList>
            <person name="Varghese N."/>
        </authorList>
    </citation>
    <scope>NUCLEOTIDE SEQUENCE</scope>
</reference>